<dbReference type="EMBL" id="BFAA01016227">
    <property type="protein sequence ID" value="GCB75013.1"/>
    <property type="molecule type" value="Genomic_DNA"/>
</dbReference>
<accession>A0A401PPG2</accession>
<protein>
    <recommendedName>
        <fullName evidence="3">Dynein heavy chain linker domain-containing protein</fullName>
    </recommendedName>
</protein>
<gene>
    <name evidence="1" type="ORF">scyTo_0020305</name>
</gene>
<dbReference type="InterPro" id="IPR026983">
    <property type="entry name" value="DHC"/>
</dbReference>
<dbReference type="OMA" id="FRISCMD"/>
<keyword evidence="2" id="KW-1185">Reference proteome</keyword>
<dbReference type="PANTHER" id="PTHR46532:SF11">
    <property type="entry name" value="DYNEIN AXONEMAL HEAVY CHAIN 12"/>
    <property type="match status" value="1"/>
</dbReference>
<dbReference type="GO" id="GO:0007018">
    <property type="term" value="P:microtubule-based movement"/>
    <property type="evidence" value="ECO:0007669"/>
    <property type="project" value="InterPro"/>
</dbReference>
<dbReference type="STRING" id="75743.A0A401PPG2"/>
<dbReference type="OrthoDB" id="6261238at2759"/>
<reference evidence="1 2" key="1">
    <citation type="journal article" date="2018" name="Nat. Ecol. Evol.">
        <title>Shark genomes provide insights into elasmobranch evolution and the origin of vertebrates.</title>
        <authorList>
            <person name="Hara Y"/>
            <person name="Yamaguchi K"/>
            <person name="Onimaru K"/>
            <person name="Kadota M"/>
            <person name="Koyanagi M"/>
            <person name="Keeley SD"/>
            <person name="Tatsumi K"/>
            <person name="Tanaka K"/>
            <person name="Motone F"/>
            <person name="Kageyama Y"/>
            <person name="Nozu R"/>
            <person name="Adachi N"/>
            <person name="Nishimura O"/>
            <person name="Nakagawa R"/>
            <person name="Tanegashima C"/>
            <person name="Kiyatake I"/>
            <person name="Matsumoto R"/>
            <person name="Murakumo K"/>
            <person name="Nishida K"/>
            <person name="Terakita A"/>
            <person name="Kuratani S"/>
            <person name="Sato K"/>
            <person name="Hyodo S Kuraku.S."/>
        </authorList>
    </citation>
    <scope>NUCLEOTIDE SEQUENCE [LARGE SCALE GENOMIC DNA]</scope>
</reference>
<dbReference type="GO" id="GO:0051959">
    <property type="term" value="F:dynein light intermediate chain binding"/>
    <property type="evidence" value="ECO:0007669"/>
    <property type="project" value="InterPro"/>
</dbReference>
<evidence type="ECO:0000313" key="2">
    <source>
        <dbReference type="Proteomes" id="UP000288216"/>
    </source>
</evidence>
<evidence type="ECO:0008006" key="3">
    <source>
        <dbReference type="Google" id="ProtNLM"/>
    </source>
</evidence>
<dbReference type="Gene3D" id="1.20.58.1120">
    <property type="match status" value="1"/>
</dbReference>
<dbReference type="GO" id="GO:0005858">
    <property type="term" value="C:axonemal dynein complex"/>
    <property type="evidence" value="ECO:0007669"/>
    <property type="project" value="TreeGrafter"/>
</dbReference>
<dbReference type="PANTHER" id="PTHR46532">
    <property type="entry name" value="MALE FERTILITY FACTOR KL5"/>
    <property type="match status" value="1"/>
</dbReference>
<feature type="non-terminal residue" evidence="1">
    <location>
        <position position="170"/>
    </location>
</feature>
<proteinExistence type="predicted"/>
<evidence type="ECO:0000313" key="1">
    <source>
        <dbReference type="EMBL" id="GCB75013.1"/>
    </source>
</evidence>
<sequence>MGYSATQFMQILPMPGTHSYPHHLPAAQAWLCDVERTMRFTLKDLLKDSRLALKKMLTKRDKWVKDWPGQMLITSSQIQWTTDVTKALVTAKEQGEKKPVRVVKRKQVSMLRKYSEAIRGNLTKIMRLKVVALVTVEVHARDVIDKLYKLGCMDVTAFDWLSQLRLYWDK</sequence>
<comment type="caution">
    <text evidence="1">The sequence shown here is derived from an EMBL/GenBank/DDBJ whole genome shotgun (WGS) entry which is preliminary data.</text>
</comment>
<dbReference type="AlphaFoldDB" id="A0A401PPG2"/>
<dbReference type="Proteomes" id="UP000288216">
    <property type="component" value="Unassembled WGS sequence"/>
</dbReference>
<name>A0A401PPG2_SCYTO</name>
<dbReference type="GO" id="GO:0045505">
    <property type="term" value="F:dynein intermediate chain binding"/>
    <property type="evidence" value="ECO:0007669"/>
    <property type="project" value="InterPro"/>
</dbReference>
<organism evidence="1 2">
    <name type="scientific">Scyliorhinus torazame</name>
    <name type="common">Cloudy catshark</name>
    <name type="synonym">Catulus torazame</name>
    <dbReference type="NCBI Taxonomy" id="75743"/>
    <lineage>
        <taxon>Eukaryota</taxon>
        <taxon>Metazoa</taxon>
        <taxon>Chordata</taxon>
        <taxon>Craniata</taxon>
        <taxon>Vertebrata</taxon>
        <taxon>Chondrichthyes</taxon>
        <taxon>Elasmobranchii</taxon>
        <taxon>Galeomorphii</taxon>
        <taxon>Galeoidea</taxon>
        <taxon>Carcharhiniformes</taxon>
        <taxon>Scyliorhinidae</taxon>
        <taxon>Scyliorhinus</taxon>
    </lineage>
</organism>